<feature type="binding site" description="in other chain" evidence="10">
    <location>
        <begin position="220"/>
        <end position="221"/>
    </location>
    <ligand>
        <name>ATP</name>
        <dbReference type="ChEBI" id="CHEBI:30616"/>
        <note>ligand shared between two neighboring subunits</note>
    </ligand>
</feature>
<dbReference type="CDD" id="cd18079">
    <property type="entry name" value="S-AdoMet_synt"/>
    <property type="match status" value="1"/>
</dbReference>
<evidence type="ECO:0000256" key="10">
    <source>
        <dbReference type="HAMAP-Rule" id="MF_00086"/>
    </source>
</evidence>
<feature type="domain" description="S-adenosylmethionine synthetase central" evidence="14">
    <location>
        <begin position="107"/>
        <end position="221"/>
    </location>
</feature>
<keyword evidence="6 10" id="KW-0547">Nucleotide-binding</keyword>
<evidence type="ECO:0000256" key="8">
    <source>
        <dbReference type="ARBA" id="ARBA00022842"/>
    </source>
</evidence>
<dbReference type="Pfam" id="PF02773">
    <property type="entry name" value="S-AdoMet_synt_C"/>
    <property type="match status" value="1"/>
</dbReference>
<organism evidence="16 17">
    <name type="scientific">Ureaplasma zalophigenitalium</name>
    <dbReference type="NCBI Taxonomy" id="907723"/>
    <lineage>
        <taxon>Bacteria</taxon>
        <taxon>Bacillati</taxon>
        <taxon>Mycoplasmatota</taxon>
        <taxon>Mycoplasmoidales</taxon>
        <taxon>Mycoplasmoidaceae</taxon>
        <taxon>Ureaplasma</taxon>
    </lineage>
</organism>
<dbReference type="PIRSF" id="PIRSF000497">
    <property type="entry name" value="MAT"/>
    <property type="match status" value="1"/>
</dbReference>
<accession>A0ABT3BPC6</accession>
<dbReference type="EMBL" id="JAOXHJ010000003">
    <property type="protein sequence ID" value="MCV3754118.1"/>
    <property type="molecule type" value="Genomic_DNA"/>
</dbReference>
<comment type="cofactor">
    <cofactor evidence="10">
        <name>K(+)</name>
        <dbReference type="ChEBI" id="CHEBI:29103"/>
    </cofactor>
    <text evidence="10">Binds 1 potassium ion per subunit.</text>
</comment>
<evidence type="ECO:0000256" key="9">
    <source>
        <dbReference type="ARBA" id="ARBA00022958"/>
    </source>
</evidence>
<dbReference type="PROSITE" id="PS00377">
    <property type="entry name" value="ADOMET_SYNTHASE_2"/>
    <property type="match status" value="1"/>
</dbReference>
<feature type="binding site" evidence="10">
    <location>
        <position position="18"/>
    </location>
    <ligand>
        <name>Mg(2+)</name>
        <dbReference type="ChEBI" id="CHEBI:18420"/>
    </ligand>
</feature>
<dbReference type="Pfam" id="PF00438">
    <property type="entry name" value="S-AdoMet_synt_N"/>
    <property type="match status" value="1"/>
</dbReference>
<dbReference type="SUPFAM" id="SSF55973">
    <property type="entry name" value="S-adenosylmethionine synthetase"/>
    <property type="match status" value="3"/>
</dbReference>
<comment type="catalytic activity">
    <reaction evidence="10">
        <text>L-methionine + ATP + H2O = S-adenosyl-L-methionine + phosphate + diphosphate</text>
        <dbReference type="Rhea" id="RHEA:21080"/>
        <dbReference type="ChEBI" id="CHEBI:15377"/>
        <dbReference type="ChEBI" id="CHEBI:30616"/>
        <dbReference type="ChEBI" id="CHEBI:33019"/>
        <dbReference type="ChEBI" id="CHEBI:43474"/>
        <dbReference type="ChEBI" id="CHEBI:57844"/>
        <dbReference type="ChEBI" id="CHEBI:59789"/>
        <dbReference type="EC" id="2.5.1.6"/>
    </reaction>
</comment>
<evidence type="ECO:0000256" key="6">
    <source>
        <dbReference type="ARBA" id="ARBA00022741"/>
    </source>
</evidence>
<feature type="binding site" evidence="10">
    <location>
        <position position="44"/>
    </location>
    <ligand>
        <name>K(+)</name>
        <dbReference type="ChEBI" id="CHEBI:29103"/>
    </ligand>
</feature>
<evidence type="ECO:0000256" key="11">
    <source>
        <dbReference type="RuleBase" id="RU000542"/>
    </source>
</evidence>
<keyword evidence="10" id="KW-0963">Cytoplasm</keyword>
<feature type="binding site" evidence="10">
    <location>
        <position position="229"/>
    </location>
    <ligand>
        <name>ATP</name>
        <dbReference type="ChEBI" id="CHEBI:30616"/>
        <note>ligand shared between two neighboring subunits</note>
    </ligand>
</feature>
<comment type="caution">
    <text evidence="16">The sequence shown here is derived from an EMBL/GenBank/DDBJ whole genome shotgun (WGS) entry which is preliminary data.</text>
</comment>
<comment type="subunit">
    <text evidence="10">Homotetramer; dimer of dimers.</text>
</comment>
<comment type="function">
    <text evidence="10">Catalyzes the formation of S-adenosylmethionine (AdoMet) from methionine and ATP. The overall synthetic reaction is composed of two sequential steps, AdoMet formation and the subsequent tripolyphosphate hydrolysis which occurs prior to release of AdoMet from the enzyme.</text>
</comment>
<evidence type="ECO:0000256" key="5">
    <source>
        <dbReference type="ARBA" id="ARBA00022723"/>
    </source>
</evidence>
<comment type="similarity">
    <text evidence="2 10 12">Belongs to the AdoMet synthase family.</text>
</comment>
<dbReference type="Pfam" id="PF02772">
    <property type="entry name" value="S-AdoMet_synt_M"/>
    <property type="match status" value="1"/>
</dbReference>
<feature type="binding site" description="in other chain" evidence="10">
    <location>
        <position position="16"/>
    </location>
    <ligand>
        <name>ATP</name>
        <dbReference type="ChEBI" id="CHEBI:30616"/>
        <note>ligand shared between two neighboring subunits</note>
    </ligand>
</feature>
<dbReference type="RefSeq" id="WP_263817922.1">
    <property type="nucleotide sequence ID" value="NZ_JAOXHJ010000003.1"/>
</dbReference>
<keyword evidence="3 10" id="KW-0554">One-carbon metabolism</keyword>
<dbReference type="Proteomes" id="UP001207252">
    <property type="component" value="Unassembled WGS sequence"/>
</dbReference>
<evidence type="ECO:0000256" key="12">
    <source>
        <dbReference type="RuleBase" id="RU004462"/>
    </source>
</evidence>
<feature type="binding site" description="in other chain" evidence="10">
    <location>
        <begin position="235"/>
        <end position="236"/>
    </location>
    <ligand>
        <name>ATP</name>
        <dbReference type="ChEBI" id="CHEBI:30616"/>
        <note>ligand shared between two neighboring subunits</note>
    </ligand>
</feature>
<feature type="binding site" evidence="10">
    <location>
        <position position="252"/>
    </location>
    <ligand>
        <name>ATP</name>
        <dbReference type="ChEBI" id="CHEBI:30616"/>
        <note>ligand shared between two neighboring subunits</note>
    </ligand>
</feature>
<comment type="cofactor">
    <cofactor evidence="10">
        <name>Mg(2+)</name>
        <dbReference type="ChEBI" id="CHEBI:18420"/>
    </cofactor>
    <text evidence="10">Binds 2 divalent ions per subunit.</text>
</comment>
<dbReference type="EC" id="2.5.1.6" evidence="10"/>
<comment type="subcellular location">
    <subcellularLocation>
        <location evidence="10 11">Cytoplasm</location>
    </subcellularLocation>
</comment>
<feature type="domain" description="S-adenosylmethionine synthetase N-terminal" evidence="13">
    <location>
        <begin position="5"/>
        <end position="94"/>
    </location>
</feature>
<evidence type="ECO:0000259" key="15">
    <source>
        <dbReference type="Pfam" id="PF02773"/>
    </source>
</evidence>
<keyword evidence="4 10" id="KW-0808">Transferase</keyword>
<evidence type="ECO:0000259" key="14">
    <source>
        <dbReference type="Pfam" id="PF02772"/>
    </source>
</evidence>
<feature type="binding site" description="in other chain" evidence="10">
    <location>
        <position position="93"/>
    </location>
    <ligand>
        <name>L-methionine</name>
        <dbReference type="ChEBI" id="CHEBI:57844"/>
        <note>ligand shared between two neighboring subunits</note>
    </ligand>
</feature>
<evidence type="ECO:0000256" key="4">
    <source>
        <dbReference type="ARBA" id="ARBA00022679"/>
    </source>
</evidence>
<dbReference type="PROSITE" id="PS00376">
    <property type="entry name" value="ADOMET_SYNTHASE_1"/>
    <property type="match status" value="1"/>
</dbReference>
<name>A0ABT3BPC6_9BACT</name>
<feature type="binding site" evidence="10">
    <location>
        <position position="229"/>
    </location>
    <ligand>
        <name>L-methionine</name>
        <dbReference type="ChEBI" id="CHEBI:57844"/>
        <note>ligand shared between two neighboring subunits</note>
    </ligand>
</feature>
<evidence type="ECO:0000256" key="7">
    <source>
        <dbReference type="ARBA" id="ARBA00022840"/>
    </source>
</evidence>
<dbReference type="NCBIfam" id="TIGR01034">
    <property type="entry name" value="metK"/>
    <property type="match status" value="1"/>
</dbReference>
<keyword evidence="8 10" id="KW-0460">Magnesium</keyword>
<proteinExistence type="inferred from homology"/>
<evidence type="ECO:0000313" key="17">
    <source>
        <dbReference type="Proteomes" id="UP001207252"/>
    </source>
</evidence>
<evidence type="ECO:0000259" key="13">
    <source>
        <dbReference type="Pfam" id="PF00438"/>
    </source>
</evidence>
<gene>
    <name evidence="10 16" type="primary">metK</name>
    <name evidence="16" type="ORF">OF365_01900</name>
</gene>
<dbReference type="InterPro" id="IPR022629">
    <property type="entry name" value="S-AdoMet_synt_central"/>
</dbReference>
<keyword evidence="7 10" id="KW-0067">ATP-binding</keyword>
<dbReference type="InterPro" id="IPR002133">
    <property type="entry name" value="S-AdoMet_synthetase"/>
</dbReference>
<feature type="binding site" description="in other chain" evidence="10">
    <location>
        <position position="57"/>
    </location>
    <ligand>
        <name>L-methionine</name>
        <dbReference type="ChEBI" id="CHEBI:57844"/>
        <note>ligand shared between two neighboring subunits</note>
    </ligand>
</feature>
<feature type="binding site" evidence="10">
    <location>
        <position position="256"/>
    </location>
    <ligand>
        <name>ATP</name>
        <dbReference type="ChEBI" id="CHEBI:30616"/>
        <note>ligand shared between two neighboring subunits</note>
    </ligand>
</feature>
<dbReference type="HAMAP" id="MF_00086">
    <property type="entry name" value="S_AdoMet_synth1"/>
    <property type="match status" value="1"/>
</dbReference>
<evidence type="ECO:0000256" key="3">
    <source>
        <dbReference type="ARBA" id="ARBA00022563"/>
    </source>
</evidence>
<feature type="domain" description="S-adenosylmethionine synthetase C-terminal" evidence="15">
    <location>
        <begin position="223"/>
        <end position="362"/>
    </location>
</feature>
<feature type="binding site" description="in other chain" evidence="10">
    <location>
        <begin position="156"/>
        <end position="158"/>
    </location>
    <ligand>
        <name>ATP</name>
        <dbReference type="ChEBI" id="CHEBI:30616"/>
        <note>ligand shared between two neighboring subunits</note>
    </ligand>
</feature>
<dbReference type="InterPro" id="IPR022636">
    <property type="entry name" value="S-AdoMet_synthetase_sfam"/>
</dbReference>
<dbReference type="InterPro" id="IPR022630">
    <property type="entry name" value="S-AdoMet_synt_C"/>
</dbReference>
<feature type="region of interest" description="Flexible loop" evidence="10">
    <location>
        <begin position="93"/>
        <end position="103"/>
    </location>
</feature>
<keyword evidence="9 10" id="KW-0630">Potassium</keyword>
<evidence type="ECO:0000256" key="2">
    <source>
        <dbReference type="ARBA" id="ARBA00009685"/>
    </source>
</evidence>
<protein>
    <recommendedName>
        <fullName evidence="10">S-adenosylmethionine synthase</fullName>
        <shortName evidence="10">AdoMet synthase</shortName>
        <ecNumber evidence="10">2.5.1.6</ecNumber>
    </recommendedName>
    <alternativeName>
        <fullName evidence="10">MAT</fullName>
    </alternativeName>
    <alternativeName>
        <fullName evidence="10">Methionine adenosyltransferase</fullName>
    </alternativeName>
</protein>
<dbReference type="InterPro" id="IPR022631">
    <property type="entry name" value="ADOMET_SYNTHASE_CS"/>
</dbReference>
<keyword evidence="17" id="KW-1185">Reference proteome</keyword>
<reference evidence="16 17" key="1">
    <citation type="journal article" date="2020" name="Int. J. Syst. Evol. Microbiol.">
        <title>Ureaplasma miroungigenitalium sp. nov. isolated from northern elephant seals (Mirounga angustirostris) and Ureaplasma zalophigenitalium sp. nov. isolated from California sea lions (Zalophus californianus).</title>
        <authorList>
            <person name="Volokhov D.V."/>
            <person name="Gulland F.M."/>
            <person name="Gao Y."/>
            <person name="Chizhikov V.E."/>
        </authorList>
    </citation>
    <scope>NUCLEOTIDE SEQUENCE [LARGE SCALE GENOMIC DNA]</scope>
    <source>
        <strain evidence="16 17">CSL7644-GEN</strain>
    </source>
</reference>
<evidence type="ECO:0000256" key="1">
    <source>
        <dbReference type="ARBA" id="ARBA00005224"/>
    </source>
</evidence>
<dbReference type="PANTHER" id="PTHR11964">
    <property type="entry name" value="S-ADENOSYLMETHIONINE SYNTHETASE"/>
    <property type="match status" value="1"/>
</dbReference>
<dbReference type="GO" id="GO:0004478">
    <property type="term" value="F:methionine adenosyltransferase activity"/>
    <property type="evidence" value="ECO:0007669"/>
    <property type="project" value="UniProtKB-EC"/>
</dbReference>
<feature type="binding site" description="in other chain" evidence="10">
    <location>
        <position position="260"/>
    </location>
    <ligand>
        <name>L-methionine</name>
        <dbReference type="ChEBI" id="CHEBI:57844"/>
        <note>ligand shared between two neighboring subunits</note>
    </ligand>
</feature>
<dbReference type="InterPro" id="IPR022628">
    <property type="entry name" value="S-AdoMet_synt_N"/>
</dbReference>
<comment type="pathway">
    <text evidence="1 10">Amino-acid biosynthesis; S-adenosyl-L-methionine biosynthesis; S-adenosyl-L-methionine from L-methionine: step 1/1.</text>
</comment>
<dbReference type="Gene3D" id="3.30.300.10">
    <property type="match status" value="3"/>
</dbReference>
<evidence type="ECO:0000313" key="16">
    <source>
        <dbReference type="EMBL" id="MCV3754118.1"/>
    </source>
</evidence>
<sequence>MLYQKIMTSESVGAGHPDKICDQISDQILQTCLEQDKKARVACEVLACNHLIVIAGEITTTAYVDVVQTAWEVIKPLGYSENDFTIISNVNQQSSDIHQAVDQNDVINAGDQGIVFGYACNETPTYMPLAISMAHDLVRILEQKRQDKSMAYIKSDMKSQVSINYSQKPVCIDTMLVSVQHFEDYDKNQLEKDVSQIMINVAQKYNLNTDFKRFINPSGKFVIGGPIGDTGLTGRKIIVDTYGGYAKHGGGAFSGKDPSKTDRSGAYFARWIAKNVVAAGFCDTLEIQLAFAIGKPQPIAMYIDCFNTNKIDENLLFNVIQNSFNFSVDHFIKELDLINAPYKDVAVYGHFGRDDIDLPWERLDKVDTLKTQYSLLTNKQNW</sequence>
<keyword evidence="5 10" id="KW-0479">Metal-binding</keyword>